<keyword evidence="2" id="KW-1185">Reference proteome</keyword>
<organism evidence="1 2">
    <name type="scientific">Aquibium carbonis</name>
    <dbReference type="NCBI Taxonomy" id="2495581"/>
    <lineage>
        <taxon>Bacteria</taxon>
        <taxon>Pseudomonadati</taxon>
        <taxon>Pseudomonadota</taxon>
        <taxon>Alphaproteobacteria</taxon>
        <taxon>Hyphomicrobiales</taxon>
        <taxon>Phyllobacteriaceae</taxon>
        <taxon>Aquibium</taxon>
    </lineage>
</organism>
<dbReference type="EMBL" id="RWKW01000053">
    <property type="protein sequence ID" value="RST85580.1"/>
    <property type="molecule type" value="Genomic_DNA"/>
</dbReference>
<dbReference type="RefSeq" id="WP_126700721.1">
    <property type="nucleotide sequence ID" value="NZ_RWKW01000053.1"/>
</dbReference>
<dbReference type="Proteomes" id="UP000278398">
    <property type="component" value="Unassembled WGS sequence"/>
</dbReference>
<evidence type="ECO:0000313" key="1">
    <source>
        <dbReference type="EMBL" id="RST85580.1"/>
    </source>
</evidence>
<sequence length="77" mass="8972">MTEAAIPSPYYMTPAAERAMQLLCSGSPEAALRLSLGHAVVCWRDDDLEQWRYWQDVALMVRVFAVVPFEYRPPWRR</sequence>
<evidence type="ECO:0000313" key="2">
    <source>
        <dbReference type="Proteomes" id="UP000278398"/>
    </source>
</evidence>
<gene>
    <name evidence="1" type="ORF">EJC49_14850</name>
</gene>
<comment type="caution">
    <text evidence="1">The sequence shown here is derived from an EMBL/GenBank/DDBJ whole genome shotgun (WGS) entry which is preliminary data.</text>
</comment>
<dbReference type="AlphaFoldDB" id="A0A3S0ART0"/>
<accession>A0A3S0ART0</accession>
<name>A0A3S0ART0_9HYPH</name>
<reference evidence="1 2" key="1">
    <citation type="submission" date="2018-12" db="EMBL/GenBank/DDBJ databases">
        <title>Mesorhizobium carbonis sp. nov., isolated from coal mine water.</title>
        <authorList>
            <person name="Xin W."/>
            <person name="Xu Z."/>
            <person name="Xiang F."/>
            <person name="Zhang J."/>
            <person name="Xi L."/>
            <person name="Liu J."/>
        </authorList>
    </citation>
    <scope>NUCLEOTIDE SEQUENCE [LARGE SCALE GENOMIC DNA]</scope>
    <source>
        <strain evidence="1 2">B2.3</strain>
    </source>
</reference>
<proteinExistence type="predicted"/>
<protein>
    <submittedName>
        <fullName evidence="1">Uncharacterized protein</fullName>
    </submittedName>
</protein>